<protein>
    <recommendedName>
        <fullName evidence="4">GTP cyclohydrolase 1 feedback regulatory protein</fullName>
    </recommendedName>
    <alternativeName>
        <fullName evidence="8">GTP cyclohydrolase I feedback regulatory protein</fullName>
    </alternativeName>
</protein>
<evidence type="ECO:0000256" key="7">
    <source>
        <dbReference type="ARBA" id="ARBA00023242"/>
    </source>
</evidence>
<dbReference type="AlphaFoldDB" id="A0A8C4R4X6"/>
<dbReference type="PANTHER" id="PTHR16852">
    <property type="entry name" value="GTP CYCLOHYDROLASE 1 FEEDBACK REGULATORY PROTEIN"/>
    <property type="match status" value="1"/>
</dbReference>
<keyword evidence="7" id="KW-0539">Nucleus</keyword>
<dbReference type="SUPFAM" id="SSF69761">
    <property type="entry name" value="GTP cyclohydrolase I feedback regulatory protein, GFRP"/>
    <property type="match status" value="1"/>
</dbReference>
<organism evidence="9 10">
    <name type="scientific">Eptatretus burgeri</name>
    <name type="common">Inshore hagfish</name>
    <dbReference type="NCBI Taxonomy" id="7764"/>
    <lineage>
        <taxon>Eukaryota</taxon>
        <taxon>Metazoa</taxon>
        <taxon>Chordata</taxon>
        <taxon>Craniata</taxon>
        <taxon>Vertebrata</taxon>
        <taxon>Cyclostomata</taxon>
        <taxon>Myxini</taxon>
        <taxon>Myxiniformes</taxon>
        <taxon>Myxinidae</taxon>
        <taxon>Eptatretinae</taxon>
        <taxon>Eptatretus</taxon>
    </lineage>
</organism>
<reference evidence="9" key="1">
    <citation type="submission" date="2025-08" db="UniProtKB">
        <authorList>
            <consortium name="Ensembl"/>
        </authorList>
    </citation>
    <scope>IDENTIFICATION</scope>
</reference>
<keyword evidence="5" id="KW-0963">Cytoplasm</keyword>
<keyword evidence="10" id="KW-1185">Reference proteome</keyword>
<dbReference type="Pfam" id="PF06399">
    <property type="entry name" value="GFRP"/>
    <property type="match status" value="1"/>
</dbReference>
<evidence type="ECO:0000256" key="3">
    <source>
        <dbReference type="ARBA" id="ARBA00007605"/>
    </source>
</evidence>
<evidence type="ECO:0000256" key="5">
    <source>
        <dbReference type="ARBA" id="ARBA00022490"/>
    </source>
</evidence>
<dbReference type="Proteomes" id="UP000694388">
    <property type="component" value="Unplaced"/>
</dbReference>
<comment type="similarity">
    <text evidence="3">Belongs to the GFRP family.</text>
</comment>
<sequence>MVLICFQENSPTVVGDSSSDPALMRILDAEKVKEPEYRVWNHVRVVLDKLEEEGYSVISMTTVEKTIVWCLHKPYLTENLHMKDQLPEIL</sequence>
<proteinExistence type="inferred from homology"/>
<dbReference type="GO" id="GO:0009890">
    <property type="term" value="P:negative regulation of biosynthetic process"/>
    <property type="evidence" value="ECO:0007669"/>
    <property type="project" value="InterPro"/>
</dbReference>
<keyword evidence="6" id="KW-0472">Membrane</keyword>
<evidence type="ECO:0000256" key="4">
    <source>
        <dbReference type="ARBA" id="ARBA00020099"/>
    </source>
</evidence>
<evidence type="ECO:0000313" key="10">
    <source>
        <dbReference type="Proteomes" id="UP000694388"/>
    </source>
</evidence>
<comment type="subcellular location">
    <subcellularLocation>
        <location evidence="2">Cytoplasm</location>
        <location evidence="2">Cytosol</location>
    </subcellularLocation>
    <subcellularLocation>
        <location evidence="1">Nucleus membrane</location>
    </subcellularLocation>
</comment>
<evidence type="ECO:0000256" key="2">
    <source>
        <dbReference type="ARBA" id="ARBA00004514"/>
    </source>
</evidence>
<dbReference type="PANTHER" id="PTHR16852:SF2">
    <property type="entry name" value="GTP CYCLOHYDROLASE 1 FEEDBACK REGULATORY PROTEIN"/>
    <property type="match status" value="1"/>
</dbReference>
<evidence type="ECO:0000256" key="8">
    <source>
        <dbReference type="ARBA" id="ARBA00032599"/>
    </source>
</evidence>
<dbReference type="Gene3D" id="3.30.1410.10">
    <property type="entry name" value="GTP cyclohydrolase I feedback regulatory protein GFRP"/>
    <property type="match status" value="1"/>
</dbReference>
<dbReference type="InterPro" id="IPR009112">
    <property type="entry name" value="GTP_CycHdrlase_I_reg"/>
</dbReference>
<reference evidence="9" key="2">
    <citation type="submission" date="2025-09" db="UniProtKB">
        <authorList>
            <consortium name="Ensembl"/>
        </authorList>
    </citation>
    <scope>IDENTIFICATION</scope>
</reference>
<dbReference type="Ensembl" id="ENSEBUT00000025342.1">
    <property type="protein sequence ID" value="ENSEBUP00000024766.1"/>
    <property type="gene ID" value="ENSEBUG00000015290.1"/>
</dbReference>
<dbReference type="GO" id="GO:0031965">
    <property type="term" value="C:nuclear membrane"/>
    <property type="evidence" value="ECO:0007669"/>
    <property type="project" value="UniProtKB-SubCell"/>
</dbReference>
<name>A0A8C4R4X6_EPTBU</name>
<dbReference type="FunFam" id="3.30.1410.10:FF:000001">
    <property type="entry name" value="GTP cyclohydrolase 1 feedback regulatory protein"/>
    <property type="match status" value="1"/>
</dbReference>
<evidence type="ECO:0000313" key="9">
    <source>
        <dbReference type="Ensembl" id="ENSEBUP00000024766.1"/>
    </source>
</evidence>
<dbReference type="InterPro" id="IPR036717">
    <property type="entry name" value="GFRP_sf"/>
</dbReference>
<dbReference type="GO" id="GO:0044549">
    <property type="term" value="F:GTP cyclohydrolase binding"/>
    <property type="evidence" value="ECO:0007669"/>
    <property type="project" value="TreeGrafter"/>
</dbReference>
<evidence type="ECO:0000256" key="1">
    <source>
        <dbReference type="ARBA" id="ARBA00004126"/>
    </source>
</evidence>
<dbReference type="GO" id="GO:0005829">
    <property type="term" value="C:cytosol"/>
    <property type="evidence" value="ECO:0007669"/>
    <property type="project" value="UniProtKB-SubCell"/>
</dbReference>
<accession>A0A8C4R4X6</accession>
<evidence type="ECO:0000256" key="6">
    <source>
        <dbReference type="ARBA" id="ARBA00023136"/>
    </source>
</evidence>